<dbReference type="Gene3D" id="2.120.10.30">
    <property type="entry name" value="TolB, C-terminal domain"/>
    <property type="match status" value="3"/>
</dbReference>
<dbReference type="PANTHER" id="PTHR36842">
    <property type="entry name" value="PROTEIN TOLB HOMOLOG"/>
    <property type="match status" value="1"/>
</dbReference>
<reference evidence="2 3" key="1">
    <citation type="journal article" date="2019" name="Nat. Microbiol.">
        <title>Mediterranean grassland soil C-N compound turnover is dependent on rainfall and depth, and is mediated by genomically divergent microorganisms.</title>
        <authorList>
            <person name="Diamond S."/>
            <person name="Andeer P.F."/>
            <person name="Li Z."/>
            <person name="Crits-Christoph A."/>
            <person name="Burstein D."/>
            <person name="Anantharaman K."/>
            <person name="Lane K.R."/>
            <person name="Thomas B.C."/>
            <person name="Pan C."/>
            <person name="Northen T.R."/>
            <person name="Banfield J.F."/>
        </authorList>
    </citation>
    <scope>NUCLEOTIDE SEQUENCE [LARGE SCALE GENOMIC DNA]</scope>
    <source>
        <strain evidence="2">WS_2</strain>
    </source>
</reference>
<dbReference type="GO" id="GO:0016787">
    <property type="term" value="F:hydrolase activity"/>
    <property type="evidence" value="ECO:0007669"/>
    <property type="project" value="UniProtKB-KW"/>
</dbReference>
<dbReference type="SUPFAM" id="SSF82171">
    <property type="entry name" value="DPP6 N-terminal domain-like"/>
    <property type="match status" value="1"/>
</dbReference>
<dbReference type="Pfam" id="PF26549">
    <property type="entry name" value="Tricorn_N"/>
    <property type="match status" value="1"/>
</dbReference>
<dbReference type="AlphaFoldDB" id="A0A538STM0"/>
<name>A0A538STM0_UNCEI</name>
<dbReference type="Pfam" id="PF07676">
    <property type="entry name" value="PD40"/>
    <property type="match status" value="3"/>
</dbReference>
<evidence type="ECO:0000313" key="2">
    <source>
        <dbReference type="EMBL" id="TMQ54742.1"/>
    </source>
</evidence>
<dbReference type="SUPFAM" id="SSF69304">
    <property type="entry name" value="Tricorn protease N-terminal domain"/>
    <property type="match status" value="1"/>
</dbReference>
<feature type="non-terminal residue" evidence="2">
    <location>
        <position position="552"/>
    </location>
</feature>
<dbReference type="InterPro" id="IPR011659">
    <property type="entry name" value="WD40"/>
</dbReference>
<proteinExistence type="inferred from homology"/>
<keyword evidence="2" id="KW-0378">Hydrolase</keyword>
<accession>A0A538STM0</accession>
<protein>
    <submittedName>
        <fullName evidence="2">Amidohydrolase</fullName>
    </submittedName>
</protein>
<dbReference type="Proteomes" id="UP000317716">
    <property type="component" value="Unassembled WGS sequence"/>
</dbReference>
<dbReference type="PANTHER" id="PTHR36842:SF1">
    <property type="entry name" value="PROTEIN TOLB"/>
    <property type="match status" value="1"/>
</dbReference>
<sequence>MNVPHAPSDTLRFETDRGTWMTVDVSPDGRALLFDMLGDIYTLPIAGGRAKRLTSGMAYDMQARWSPDGKRIAFTTDRGGTENVWVMEADGSRPRPVSREADHTTNSSAWSPDGEWIVTRRRLTDKSSLGTVELWMYSMLGGKGVQITKKEEFGDANEPVFSRDGRYVYFTGRPQRFGYDRNVHSGIWQIRQYDRVTGKTATLTDPAGGAGRPAPSPDGKSLSFIRRIREKTVLMVHDLATGRERMLWDGLSNDNQEGFAWTGVYPNYGWTPESRAIVIYADGGFFRVDALSGRAARIPFTASVEQIVTHAIRFRQHLGGDRVQVRQIAWPSRSPDRKSIVFAALGRIWRYDAAAREARALTPSKLRGSSPAWSPDGRWIAYVTWDDSTGGYVWKMPAGGGKPVRITSAPSEYLNPSWSRDGSKLCYLRGSGGPMREGRDLNDELWLELQWISSAGGEPHAVVMMESAGDAPGVPRPTFDAKGERIWYHEYDSGPVTNPSDTGTLVSIRLDGTDRIEHAKITNAEELIPSPDGRWVAYRMRYDVYVAELPRF</sequence>
<dbReference type="InterPro" id="IPR011042">
    <property type="entry name" value="6-blade_b-propeller_TolB-like"/>
</dbReference>
<evidence type="ECO:0000256" key="1">
    <source>
        <dbReference type="ARBA" id="ARBA00009820"/>
    </source>
</evidence>
<comment type="similarity">
    <text evidence="1">Belongs to the TolB family.</text>
</comment>
<comment type="caution">
    <text evidence="2">The sequence shown here is derived from an EMBL/GenBank/DDBJ whole genome shotgun (WGS) entry which is preliminary data.</text>
</comment>
<evidence type="ECO:0000313" key="3">
    <source>
        <dbReference type="Proteomes" id="UP000317716"/>
    </source>
</evidence>
<gene>
    <name evidence="2" type="ORF">E6K72_07395</name>
</gene>
<organism evidence="2 3">
    <name type="scientific">Eiseniibacteriota bacterium</name>
    <dbReference type="NCBI Taxonomy" id="2212470"/>
    <lineage>
        <taxon>Bacteria</taxon>
        <taxon>Candidatus Eiseniibacteriota</taxon>
    </lineage>
</organism>
<dbReference type="EMBL" id="VBOS01000250">
    <property type="protein sequence ID" value="TMQ54742.1"/>
    <property type="molecule type" value="Genomic_DNA"/>
</dbReference>